<organism evidence="2 3">
    <name type="scientific">Rhypophila decipiens</name>
    <dbReference type="NCBI Taxonomy" id="261697"/>
    <lineage>
        <taxon>Eukaryota</taxon>
        <taxon>Fungi</taxon>
        <taxon>Dikarya</taxon>
        <taxon>Ascomycota</taxon>
        <taxon>Pezizomycotina</taxon>
        <taxon>Sordariomycetes</taxon>
        <taxon>Sordariomycetidae</taxon>
        <taxon>Sordariales</taxon>
        <taxon>Naviculisporaceae</taxon>
        <taxon>Rhypophila</taxon>
    </lineage>
</organism>
<dbReference type="AlphaFoldDB" id="A0AAN7B5X7"/>
<feature type="compositionally biased region" description="Low complexity" evidence="1">
    <location>
        <begin position="220"/>
        <end position="234"/>
    </location>
</feature>
<reference evidence="2" key="1">
    <citation type="journal article" date="2023" name="Mol. Phylogenet. Evol.">
        <title>Genome-scale phylogeny and comparative genomics of the fungal order Sordariales.</title>
        <authorList>
            <person name="Hensen N."/>
            <person name="Bonometti L."/>
            <person name="Westerberg I."/>
            <person name="Brannstrom I.O."/>
            <person name="Guillou S."/>
            <person name="Cros-Aarteil S."/>
            <person name="Calhoun S."/>
            <person name="Haridas S."/>
            <person name="Kuo A."/>
            <person name="Mondo S."/>
            <person name="Pangilinan J."/>
            <person name="Riley R."/>
            <person name="LaButti K."/>
            <person name="Andreopoulos B."/>
            <person name="Lipzen A."/>
            <person name="Chen C."/>
            <person name="Yan M."/>
            <person name="Daum C."/>
            <person name="Ng V."/>
            <person name="Clum A."/>
            <person name="Steindorff A."/>
            <person name="Ohm R.A."/>
            <person name="Martin F."/>
            <person name="Silar P."/>
            <person name="Natvig D.O."/>
            <person name="Lalanne C."/>
            <person name="Gautier V."/>
            <person name="Ament-Velasquez S.L."/>
            <person name="Kruys A."/>
            <person name="Hutchinson M.I."/>
            <person name="Powell A.J."/>
            <person name="Barry K."/>
            <person name="Miller A.N."/>
            <person name="Grigoriev I.V."/>
            <person name="Debuchy R."/>
            <person name="Gladieux P."/>
            <person name="Hiltunen Thoren M."/>
            <person name="Johannesson H."/>
        </authorList>
    </citation>
    <scope>NUCLEOTIDE SEQUENCE</scope>
    <source>
        <strain evidence="2">PSN293</strain>
    </source>
</reference>
<keyword evidence="3" id="KW-1185">Reference proteome</keyword>
<evidence type="ECO:0008006" key="4">
    <source>
        <dbReference type="Google" id="ProtNLM"/>
    </source>
</evidence>
<feature type="compositionally biased region" description="Gly residues" evidence="1">
    <location>
        <begin position="1073"/>
        <end position="1085"/>
    </location>
</feature>
<feature type="region of interest" description="Disordered" evidence="1">
    <location>
        <begin position="288"/>
        <end position="326"/>
    </location>
</feature>
<dbReference type="InterPro" id="IPR011993">
    <property type="entry name" value="PH-like_dom_sf"/>
</dbReference>
<feature type="region of interest" description="Disordered" evidence="1">
    <location>
        <begin position="892"/>
        <end position="1032"/>
    </location>
</feature>
<proteinExistence type="predicted"/>
<feature type="region of interest" description="Disordered" evidence="1">
    <location>
        <begin position="762"/>
        <end position="877"/>
    </location>
</feature>
<feature type="compositionally biased region" description="Low complexity" evidence="1">
    <location>
        <begin position="1119"/>
        <end position="1131"/>
    </location>
</feature>
<dbReference type="EMBL" id="MU858134">
    <property type="protein sequence ID" value="KAK4212093.1"/>
    <property type="molecule type" value="Genomic_DNA"/>
</dbReference>
<dbReference type="Proteomes" id="UP001301769">
    <property type="component" value="Unassembled WGS sequence"/>
</dbReference>
<feature type="compositionally biased region" description="Low complexity" evidence="1">
    <location>
        <begin position="353"/>
        <end position="372"/>
    </location>
</feature>
<feature type="region of interest" description="Disordered" evidence="1">
    <location>
        <begin position="1045"/>
        <end position="1254"/>
    </location>
</feature>
<reference evidence="2" key="2">
    <citation type="submission" date="2023-05" db="EMBL/GenBank/DDBJ databases">
        <authorList>
            <consortium name="Lawrence Berkeley National Laboratory"/>
            <person name="Steindorff A."/>
            <person name="Hensen N."/>
            <person name="Bonometti L."/>
            <person name="Westerberg I."/>
            <person name="Brannstrom I.O."/>
            <person name="Guillou S."/>
            <person name="Cros-Aarteil S."/>
            <person name="Calhoun S."/>
            <person name="Haridas S."/>
            <person name="Kuo A."/>
            <person name="Mondo S."/>
            <person name="Pangilinan J."/>
            <person name="Riley R."/>
            <person name="Labutti K."/>
            <person name="Andreopoulos B."/>
            <person name="Lipzen A."/>
            <person name="Chen C."/>
            <person name="Yanf M."/>
            <person name="Daum C."/>
            <person name="Ng V."/>
            <person name="Clum A."/>
            <person name="Ohm R."/>
            <person name="Martin F."/>
            <person name="Silar P."/>
            <person name="Natvig D."/>
            <person name="Lalanne C."/>
            <person name="Gautier V."/>
            <person name="Ament-Velasquez S.L."/>
            <person name="Kruys A."/>
            <person name="Hutchinson M.I."/>
            <person name="Powell A.J."/>
            <person name="Barry K."/>
            <person name="Miller A.N."/>
            <person name="Grigoriev I.V."/>
            <person name="Debuchy R."/>
            <person name="Gladieux P."/>
            <person name="Thoren M.H."/>
            <person name="Johannesson H."/>
        </authorList>
    </citation>
    <scope>NUCLEOTIDE SEQUENCE</scope>
    <source>
        <strain evidence="2">PSN293</strain>
    </source>
</reference>
<dbReference type="Gene3D" id="2.30.29.30">
    <property type="entry name" value="Pleckstrin-homology domain (PH domain)/Phosphotyrosine-binding domain (PTB)"/>
    <property type="match status" value="1"/>
</dbReference>
<feature type="region of interest" description="Disordered" evidence="1">
    <location>
        <begin position="718"/>
        <end position="744"/>
    </location>
</feature>
<feature type="compositionally biased region" description="Basic and acidic residues" evidence="1">
    <location>
        <begin position="209"/>
        <end position="218"/>
    </location>
</feature>
<feature type="compositionally biased region" description="Basic and acidic residues" evidence="1">
    <location>
        <begin position="718"/>
        <end position="727"/>
    </location>
</feature>
<feature type="compositionally biased region" description="Basic and acidic residues" evidence="1">
    <location>
        <begin position="826"/>
        <end position="836"/>
    </location>
</feature>
<feature type="compositionally biased region" description="Polar residues" evidence="1">
    <location>
        <begin position="164"/>
        <end position="174"/>
    </location>
</feature>
<comment type="caution">
    <text evidence="2">The sequence shown here is derived from an EMBL/GenBank/DDBJ whole genome shotgun (WGS) entry which is preliminary data.</text>
</comment>
<feature type="compositionally biased region" description="Gly residues" evidence="1">
    <location>
        <begin position="1093"/>
        <end position="1103"/>
    </location>
</feature>
<dbReference type="PANTHER" id="PTHR38700">
    <property type="entry name" value="YALI0E22418P"/>
    <property type="match status" value="1"/>
</dbReference>
<feature type="region of interest" description="Disordered" evidence="1">
    <location>
        <begin position="345"/>
        <end position="392"/>
    </location>
</feature>
<protein>
    <recommendedName>
        <fullName evidence="4">PH domain-containing protein</fullName>
    </recommendedName>
</protein>
<feature type="region of interest" description="Disordered" evidence="1">
    <location>
        <begin position="30"/>
        <end position="250"/>
    </location>
</feature>
<feature type="compositionally biased region" description="Polar residues" evidence="1">
    <location>
        <begin position="377"/>
        <end position="392"/>
    </location>
</feature>
<accession>A0AAN7B5X7</accession>
<evidence type="ECO:0000313" key="2">
    <source>
        <dbReference type="EMBL" id="KAK4212093.1"/>
    </source>
</evidence>
<evidence type="ECO:0000313" key="3">
    <source>
        <dbReference type="Proteomes" id="UP001301769"/>
    </source>
</evidence>
<feature type="compositionally biased region" description="Basic and acidic residues" evidence="1">
    <location>
        <begin position="1179"/>
        <end position="1201"/>
    </location>
</feature>
<dbReference type="PANTHER" id="PTHR38700:SF1">
    <property type="entry name" value="PH DOMAIN-CONTAINING PROTEIN"/>
    <property type="match status" value="1"/>
</dbReference>
<feature type="compositionally biased region" description="Polar residues" evidence="1">
    <location>
        <begin position="134"/>
        <end position="155"/>
    </location>
</feature>
<feature type="compositionally biased region" description="Polar residues" evidence="1">
    <location>
        <begin position="34"/>
        <end position="44"/>
    </location>
</feature>
<feature type="compositionally biased region" description="Basic and acidic residues" evidence="1">
    <location>
        <begin position="1057"/>
        <end position="1068"/>
    </location>
</feature>
<sequence length="1254" mass="135702">MSLTAAVGVEALLGAELTADGPSLSWAGVDVGGETTSKKGTPSASLAAAPHGAYQKDGSVTSRPDRAEHSLSLAPKRPTTSAGEVTPTPDAAGNTQLPALIVGATKPNKPAAPGQALPIQPTPLLPLAPRDLNAGSTQRNTTPESNDVLKSTSAARQKLGSHFAPSQTLRTSKSVPGEGRNQHSSGTKGHGLGQGHGRQQQQQQKKNKHTEQQQDSSKKPQASSLPVPSSASVPKAGQQKSSTSVPGIEKTLRALDKAERRHRDDQRREVAIWASEVARIGVTESDSILADKDKEPETMLKKGNRQLKLKQLSSGAAEPAEPAEKPRVPVLGKLSFLGWARKASSSSLRSPITPTTATTTTTTSSLSSAATSVEPDPSSSNNNKSVMPSQPMSRHLITPQVDAPKGASNGTDRRVAVSCRGTKAVIDVKNETSTVDLLVAFCEHESITVNASLLVESYASLGLQRRLRRYERIWNVMNSWDGDSSNSLTIWADALKSVDKDLDLASVANKEPAGFALSLYHSQRPGKWNKRYIMLQPGGQVVSSKHADPGPTDKDVVTLCHLSDYDIYTPTEASTKAQKYPRKYCYAIKSQEKKNIFVNSDNYVHYFSTSDPTTAQRFHAHIHSWRSWYMVHKMLELHKKRKAREAEKPPQILLEDPATYVPKKAESHVPVVNGHKVKVSVDQSKYAIGAFAPLIDTERFNKPLDEFGNDWLRDERRKSVAQHHDRTQSLGSVGRPTLVGDLNPTDTFAANGLLGDTYAQRKQAQLEGDRQRQTSRESSMTSSFAEGPTLLNGGLKSLTGSTGAPSLEKNTSPQRPAGWFPSALEHSAKQRTEQQRRPSAASSQQEYQDRRGMGSSGGGLQRRLTHRGPPHPQQPLVNLAPKFVEAPQWSREGRGHGVRAPDGQPLVDFATGPNIHPVHSRFGPVAGPPKNLIRRETVSQRGPGPQHRPPPLTRRTTEGNEGRPLMPPPLISPTGVYNSSALPTRRPTVTSNTSGRMRGATLLDTAEAFKPRPRSQCNSNSPSPVSPIAPTAIDPMSGYAAARNFSLKQQSNYPNGNDRDRDGERDRPSTGSSSGGGSPNGGGVYGYSQGPGPANGIGSGGQVQGHQMPAQPRGYSRGQQQQPQQQQQQAQLPPRYLNSRGEPRTVPGVPPAMVGMGMGMNGGRDARELVGPPAMMQRQQRDCDWEREQRERERGRLEWERQQQQQQMVSNGPPKPPQPLGQRMPFRTTGSTTENGYVNGNGNGGGHARRGEYE</sequence>
<feature type="compositionally biased region" description="Polar residues" evidence="1">
    <location>
        <begin position="975"/>
        <end position="995"/>
    </location>
</feature>
<name>A0AAN7B5X7_9PEZI</name>
<evidence type="ECO:0000256" key="1">
    <source>
        <dbReference type="SAM" id="MobiDB-lite"/>
    </source>
</evidence>
<gene>
    <name evidence="2" type="ORF">QBC37DRAFT_201800</name>
</gene>
<feature type="compositionally biased region" description="Basic and acidic residues" evidence="1">
    <location>
        <begin position="289"/>
        <end position="300"/>
    </location>
</feature>
<feature type="compositionally biased region" description="Polar residues" evidence="1">
    <location>
        <begin position="798"/>
        <end position="814"/>
    </location>
</feature>